<dbReference type="InterPro" id="IPR001878">
    <property type="entry name" value="Znf_CCHC"/>
</dbReference>
<keyword evidence="1" id="KW-0863">Zinc-finger</keyword>
<protein>
    <recommendedName>
        <fullName evidence="3">CCHC-type domain-containing protein</fullName>
    </recommendedName>
</protein>
<name>W7I8G3_9PEZI</name>
<keyword evidence="1" id="KW-0479">Metal-binding</keyword>
<evidence type="ECO:0000313" key="5">
    <source>
        <dbReference type="Proteomes" id="UP000024837"/>
    </source>
</evidence>
<feature type="compositionally biased region" description="Basic residues" evidence="2">
    <location>
        <begin position="306"/>
        <end position="315"/>
    </location>
</feature>
<evidence type="ECO:0000313" key="4">
    <source>
        <dbReference type="EMBL" id="EWC45310.1"/>
    </source>
</evidence>
<dbReference type="GO" id="GO:0008270">
    <property type="term" value="F:zinc ion binding"/>
    <property type="evidence" value="ECO:0007669"/>
    <property type="project" value="UniProtKB-KW"/>
</dbReference>
<evidence type="ECO:0000256" key="2">
    <source>
        <dbReference type="SAM" id="MobiDB-lite"/>
    </source>
</evidence>
<evidence type="ECO:0000259" key="3">
    <source>
        <dbReference type="PROSITE" id="PS50158"/>
    </source>
</evidence>
<accession>W7I8G3</accession>
<sequence length="389" mass="42408">MDNPPKQDANILSMINDIQADLESKTNAIAEIQRDVGRLCSALLGGNIPIIRQEPYPKTQNQLEPKAPYEFTSGTPVDRDLEDHGSVGTTLTKVSVSGTPPVPYLDPETKDGLLIPSSVSNVDYKTGQETAYSTKNPAWYSGDVAPSTSSIDPVSAYRPPPDTLSNMNCQEKIEGQSTDIPPGSGHTEPPTNPQFTTQVMVNGVPRRIPSTLKVSARFKKHDLAPTRESLGPSEPISFTRTIRASAPARFSGWKTSTLSAHNLAKTPTIFESSPGPVMKERQASQQHNSRKSRSRACNNCGDPSHIQKHCKKKASNQKQLGSDGGCSADKPVFHRLQSTHQPVTRPCEKAPGYPIDRQFELIDTIQAHNRMIQHMAPNVRPNVTGGTFS</sequence>
<dbReference type="OrthoDB" id="5422782at2759"/>
<dbReference type="PROSITE" id="PS50158">
    <property type="entry name" value="ZF_CCHC"/>
    <property type="match status" value="1"/>
</dbReference>
<organism evidence="4 5">
    <name type="scientific">Drechslerella stenobrocha 248</name>
    <dbReference type="NCBI Taxonomy" id="1043628"/>
    <lineage>
        <taxon>Eukaryota</taxon>
        <taxon>Fungi</taxon>
        <taxon>Dikarya</taxon>
        <taxon>Ascomycota</taxon>
        <taxon>Pezizomycotina</taxon>
        <taxon>Orbiliomycetes</taxon>
        <taxon>Orbiliales</taxon>
        <taxon>Orbiliaceae</taxon>
        <taxon>Drechslerella</taxon>
    </lineage>
</organism>
<feature type="region of interest" description="Disordered" evidence="2">
    <location>
        <begin position="174"/>
        <end position="193"/>
    </location>
</feature>
<keyword evidence="5" id="KW-1185">Reference proteome</keyword>
<dbReference type="EMBL" id="KI966427">
    <property type="protein sequence ID" value="EWC45310.1"/>
    <property type="molecule type" value="Genomic_DNA"/>
</dbReference>
<dbReference type="GO" id="GO:0003676">
    <property type="term" value="F:nucleic acid binding"/>
    <property type="evidence" value="ECO:0007669"/>
    <property type="project" value="InterPro"/>
</dbReference>
<keyword evidence="1" id="KW-0862">Zinc</keyword>
<proteinExistence type="predicted"/>
<reference evidence="4 5" key="1">
    <citation type="submission" date="2013-05" db="EMBL/GenBank/DDBJ databases">
        <title>Drechslerella stenobrocha genome reveals carnivorous origination and mechanical trapping mechanism of predatory fungi.</title>
        <authorList>
            <person name="Liu X."/>
            <person name="Zhang W."/>
            <person name="Liu K."/>
        </authorList>
    </citation>
    <scope>NUCLEOTIDE SEQUENCE [LARGE SCALE GENOMIC DNA]</scope>
    <source>
        <strain evidence="4 5">248</strain>
    </source>
</reference>
<dbReference type="Proteomes" id="UP000024837">
    <property type="component" value="Unassembled WGS sequence"/>
</dbReference>
<feature type="region of interest" description="Disordered" evidence="2">
    <location>
        <begin position="267"/>
        <end position="328"/>
    </location>
</feature>
<dbReference type="HOGENOM" id="CLU_667249_0_0_1"/>
<dbReference type="AlphaFoldDB" id="W7I8G3"/>
<evidence type="ECO:0000256" key="1">
    <source>
        <dbReference type="PROSITE-ProRule" id="PRU00047"/>
    </source>
</evidence>
<feature type="domain" description="CCHC-type" evidence="3">
    <location>
        <begin position="297"/>
        <end position="312"/>
    </location>
</feature>
<gene>
    <name evidence="4" type="ORF">DRE_00709</name>
</gene>